<proteinExistence type="predicted"/>
<evidence type="ECO:0000313" key="2">
    <source>
        <dbReference type="Proteomes" id="UP000321734"/>
    </source>
</evidence>
<dbReference type="EMBL" id="VORX01000005">
    <property type="protein sequence ID" value="TXE07520.1"/>
    <property type="molecule type" value="Genomic_DNA"/>
</dbReference>
<name>A0A5C7AFK1_9FLAO</name>
<dbReference type="Proteomes" id="UP000321734">
    <property type="component" value="Unassembled WGS sequence"/>
</dbReference>
<protein>
    <submittedName>
        <fullName evidence="1">Four helix bundle protein</fullName>
    </submittedName>
</protein>
<dbReference type="RefSeq" id="WP_146893583.1">
    <property type="nucleotide sequence ID" value="NZ_VORX01000005.1"/>
</dbReference>
<keyword evidence="2" id="KW-1185">Reference proteome</keyword>
<dbReference type="Gene3D" id="1.20.1440.60">
    <property type="entry name" value="23S rRNA-intervening sequence"/>
    <property type="match status" value="1"/>
</dbReference>
<gene>
    <name evidence="1" type="ORF">ES711_12205</name>
</gene>
<evidence type="ECO:0000313" key="1">
    <source>
        <dbReference type="EMBL" id="TXE07520.1"/>
    </source>
</evidence>
<sequence>MAAINENLEQRTLKFATACKILTKQLNGSISNVEDCRQLVRTSNALAENYCEAFVQGEKKEVLLRLKIAHKMAKESDYWLRVLEPFNQDHAPEIEALIIASEEIKYNISEVINTLQ</sequence>
<reference evidence="1 2" key="1">
    <citation type="submission" date="2019-08" db="EMBL/GenBank/DDBJ databases">
        <title>Genome sequence of Gelidibacter salicanalis IC162T.</title>
        <authorList>
            <person name="Bowman J.P."/>
        </authorList>
    </citation>
    <scope>NUCLEOTIDE SEQUENCE [LARGE SCALE GENOMIC DNA]</scope>
    <source>
        <strain evidence="1 2">IC162</strain>
    </source>
</reference>
<dbReference type="NCBIfam" id="TIGR02436">
    <property type="entry name" value="four helix bundle protein"/>
    <property type="match status" value="1"/>
</dbReference>
<organism evidence="1 2">
    <name type="scientific">Gelidibacter salicanalis</name>
    <dbReference type="NCBI Taxonomy" id="291193"/>
    <lineage>
        <taxon>Bacteria</taxon>
        <taxon>Pseudomonadati</taxon>
        <taxon>Bacteroidota</taxon>
        <taxon>Flavobacteriia</taxon>
        <taxon>Flavobacteriales</taxon>
        <taxon>Flavobacteriaceae</taxon>
        <taxon>Gelidibacter</taxon>
    </lineage>
</organism>
<accession>A0A5C7AFK1</accession>
<dbReference type="AlphaFoldDB" id="A0A5C7AFK1"/>
<dbReference type="SUPFAM" id="SSF158446">
    <property type="entry name" value="IVS-encoded protein-like"/>
    <property type="match status" value="1"/>
</dbReference>
<dbReference type="InterPro" id="IPR036583">
    <property type="entry name" value="23S_rRNA_IVS_sf"/>
</dbReference>
<dbReference type="InterPro" id="IPR012657">
    <property type="entry name" value="23S_rRNA-intervening_sequence"/>
</dbReference>
<comment type="caution">
    <text evidence="1">The sequence shown here is derived from an EMBL/GenBank/DDBJ whole genome shotgun (WGS) entry which is preliminary data.</text>
</comment>
<dbReference type="OrthoDB" id="285993at2"/>